<comment type="subcellular location">
    <subcellularLocation>
        <location evidence="1 5">Bacterial flagellum basal body</location>
    </subcellularLocation>
</comment>
<dbReference type="NCBIfam" id="TIGR03506">
    <property type="entry name" value="FlgEFG_subfam"/>
    <property type="match status" value="1"/>
</dbReference>
<evidence type="ECO:0000313" key="10">
    <source>
        <dbReference type="EMBL" id="MEK0083231.1"/>
    </source>
</evidence>
<dbReference type="InterPro" id="IPR011491">
    <property type="entry name" value="FlgE_D2"/>
</dbReference>
<evidence type="ECO:0000259" key="6">
    <source>
        <dbReference type="Pfam" id="PF00460"/>
    </source>
</evidence>
<dbReference type="InterPro" id="IPR037058">
    <property type="entry name" value="Falgellar_hook_FlgE_sf"/>
</dbReference>
<comment type="function">
    <text evidence="5">A flexible structure which links the flagellar filament to the drive apparatus in the basal body.</text>
</comment>
<keyword evidence="11" id="KW-1185">Reference proteome</keyword>
<dbReference type="InterPro" id="IPR037925">
    <property type="entry name" value="FlgE/F/G-like"/>
</dbReference>
<evidence type="ECO:0000256" key="5">
    <source>
        <dbReference type="RuleBase" id="RU362116"/>
    </source>
</evidence>
<dbReference type="InterPro" id="IPR020013">
    <property type="entry name" value="Flagellar_FlgE/F/G"/>
</dbReference>
<sequence>MSLFGSLFSGVSGLNAQSRAMSMISDNVANVNTTAFKGADVQFASLVTRQRGAVSTYSPGGVRAQSHYTVTSQGLIQSSASPTDAAISGAGFFVVNTLPRGDGEQLYTRAGSFEPDFEGKLRTASGQYLQGWALDADEKVADVNRLETVNIRRINGFAVATTTVEVGANLDADEAPYAGAYAAGDMAAWQASGGASGVKPSFTRPVQIYDSLGRAHDVTLAFLRTGAANSWAVELCADPAAVDATVHADGLLASGTVTFSGTGTLASADLTPVVSGTAGTPVEIRWARPDGADPSRITFDFGTIGGTDGLSQFASPTNVAFVRQNGAPVGELNGAAIDENGFVVASFTNGETRRLYQLPIATFANPSGLDPRSGNVFGQTDVSGEFNLRLPGRGGAGTITPSALESANVDLAEEFTKMIVTQRAYSANAKVINAADQMLDELIRVAG</sequence>
<dbReference type="InterPro" id="IPR010930">
    <property type="entry name" value="Flg_bb/hook_C_dom"/>
</dbReference>
<evidence type="ECO:0000256" key="2">
    <source>
        <dbReference type="ARBA" id="ARBA00009677"/>
    </source>
</evidence>
<dbReference type="Gene3D" id="2.60.98.20">
    <property type="entry name" value="Flagellar hook protein FlgE"/>
    <property type="match status" value="1"/>
</dbReference>
<reference evidence="10 11" key="1">
    <citation type="submission" date="2024-01" db="EMBL/GenBank/DDBJ databases">
        <title>Multi-omics insights into the function and evolution of sodium benzoate biodegradation pathways in Benzoatithermus flavus gen. nov., sp. nov. from hot spring.</title>
        <authorList>
            <person name="Hu C.-J."/>
            <person name="Li W.-J."/>
        </authorList>
    </citation>
    <scope>NUCLEOTIDE SEQUENCE [LARGE SCALE GENOMIC DNA]</scope>
    <source>
        <strain evidence="10 11">SYSU G07066</strain>
    </source>
</reference>
<name>A0ABU8XQA4_9PROT</name>
<feature type="domain" description="Flagellar basal-body/hook protein C-terminal" evidence="7">
    <location>
        <begin position="402"/>
        <end position="444"/>
    </location>
</feature>
<dbReference type="InterPro" id="IPR053967">
    <property type="entry name" value="LlgE_F_G-like_D1"/>
</dbReference>
<dbReference type="Pfam" id="PF00460">
    <property type="entry name" value="Flg_bb_rod"/>
    <property type="match status" value="1"/>
</dbReference>
<dbReference type="SUPFAM" id="SSF117143">
    <property type="entry name" value="Flagellar hook protein flgE"/>
    <property type="match status" value="1"/>
</dbReference>
<comment type="caution">
    <text evidence="10">The sequence shown here is derived from an EMBL/GenBank/DDBJ whole genome shotgun (WGS) entry which is preliminary data.</text>
</comment>
<evidence type="ECO:0000313" key="11">
    <source>
        <dbReference type="Proteomes" id="UP001375743"/>
    </source>
</evidence>
<evidence type="ECO:0000259" key="8">
    <source>
        <dbReference type="Pfam" id="PF07559"/>
    </source>
</evidence>
<feature type="domain" description="Flagellar hook protein FlgE D2" evidence="8">
    <location>
        <begin position="204"/>
        <end position="326"/>
    </location>
</feature>
<dbReference type="Pfam" id="PF22692">
    <property type="entry name" value="LlgE_F_G_D1"/>
    <property type="match status" value="1"/>
</dbReference>
<dbReference type="PANTHER" id="PTHR30435:SF1">
    <property type="entry name" value="FLAGELLAR HOOK PROTEIN FLGE"/>
    <property type="match status" value="1"/>
</dbReference>
<keyword evidence="10" id="KW-0969">Cilium</keyword>
<feature type="domain" description="Flagellar hook protein FlgE/F/G-like D1" evidence="9">
    <location>
        <begin position="86"/>
        <end position="142"/>
    </location>
</feature>
<protein>
    <recommendedName>
        <fullName evidence="3 5">Flagellar hook protein FlgE</fullName>
    </recommendedName>
</protein>
<keyword evidence="4 5" id="KW-0975">Bacterial flagellum</keyword>
<evidence type="ECO:0000256" key="3">
    <source>
        <dbReference type="ARBA" id="ARBA00019015"/>
    </source>
</evidence>
<accession>A0ABU8XQA4</accession>
<evidence type="ECO:0000259" key="9">
    <source>
        <dbReference type="Pfam" id="PF22692"/>
    </source>
</evidence>
<evidence type="ECO:0000256" key="1">
    <source>
        <dbReference type="ARBA" id="ARBA00004117"/>
    </source>
</evidence>
<dbReference type="InterPro" id="IPR019776">
    <property type="entry name" value="Flagellar_basal_body_rod_CS"/>
</dbReference>
<proteinExistence type="inferred from homology"/>
<gene>
    <name evidence="10" type="primary">flgE</name>
    <name evidence="10" type="ORF">U1T56_08705</name>
</gene>
<keyword evidence="10" id="KW-0966">Cell projection</keyword>
<organism evidence="10 11">
    <name type="scientific">Benzoatithermus flavus</name>
    <dbReference type="NCBI Taxonomy" id="3108223"/>
    <lineage>
        <taxon>Bacteria</taxon>
        <taxon>Pseudomonadati</taxon>
        <taxon>Pseudomonadota</taxon>
        <taxon>Alphaproteobacteria</taxon>
        <taxon>Geminicoccales</taxon>
        <taxon>Geminicoccaceae</taxon>
        <taxon>Benzoatithermus</taxon>
    </lineage>
</organism>
<dbReference type="Pfam" id="PF06429">
    <property type="entry name" value="Flg_bbr_C"/>
    <property type="match status" value="1"/>
</dbReference>
<evidence type="ECO:0000256" key="4">
    <source>
        <dbReference type="ARBA" id="ARBA00023143"/>
    </source>
</evidence>
<keyword evidence="10" id="KW-0282">Flagellum</keyword>
<dbReference type="PROSITE" id="PS00588">
    <property type="entry name" value="FLAGELLA_BB_ROD"/>
    <property type="match status" value="1"/>
</dbReference>
<dbReference type="PANTHER" id="PTHR30435">
    <property type="entry name" value="FLAGELLAR PROTEIN"/>
    <property type="match status" value="1"/>
</dbReference>
<dbReference type="NCBIfam" id="NF004242">
    <property type="entry name" value="PRK05682.2-1"/>
    <property type="match status" value="1"/>
</dbReference>
<dbReference type="EMBL" id="JBBLZC010000007">
    <property type="protein sequence ID" value="MEK0083231.1"/>
    <property type="molecule type" value="Genomic_DNA"/>
</dbReference>
<evidence type="ECO:0000259" key="7">
    <source>
        <dbReference type="Pfam" id="PF06429"/>
    </source>
</evidence>
<dbReference type="RefSeq" id="WP_418159079.1">
    <property type="nucleotide sequence ID" value="NZ_JBBLZC010000007.1"/>
</dbReference>
<comment type="similarity">
    <text evidence="2 5">Belongs to the flagella basal body rod proteins family.</text>
</comment>
<dbReference type="InterPro" id="IPR001444">
    <property type="entry name" value="Flag_bb_rod_N"/>
</dbReference>
<dbReference type="Proteomes" id="UP001375743">
    <property type="component" value="Unassembled WGS sequence"/>
</dbReference>
<feature type="domain" description="Flagellar basal body rod protein N-terminal" evidence="6">
    <location>
        <begin position="10"/>
        <end position="37"/>
    </location>
</feature>
<dbReference type="Pfam" id="PF07559">
    <property type="entry name" value="FlgE_D2"/>
    <property type="match status" value="1"/>
</dbReference>